<evidence type="ECO:0000256" key="8">
    <source>
        <dbReference type="ARBA" id="ARBA00022989"/>
    </source>
</evidence>
<feature type="transmembrane region" description="Helical" evidence="10">
    <location>
        <begin position="233"/>
        <end position="253"/>
    </location>
</feature>
<keyword evidence="6 10" id="KW-0812">Transmembrane</keyword>
<evidence type="ECO:0000256" key="4">
    <source>
        <dbReference type="ARBA" id="ARBA00022676"/>
    </source>
</evidence>
<feature type="signal peptide" evidence="11">
    <location>
        <begin position="1"/>
        <end position="27"/>
    </location>
</feature>
<evidence type="ECO:0000256" key="11">
    <source>
        <dbReference type="SAM" id="SignalP"/>
    </source>
</evidence>
<evidence type="ECO:0000313" key="12">
    <source>
        <dbReference type="EMBL" id="CAH1118537.1"/>
    </source>
</evidence>
<comment type="pathway">
    <text evidence="2 10">Protein modification; protein glycosylation.</text>
</comment>
<keyword evidence="4 10" id="KW-0328">Glycosyltransferase</keyword>
<evidence type="ECO:0000313" key="13">
    <source>
        <dbReference type="Proteomes" id="UP001153737"/>
    </source>
</evidence>
<evidence type="ECO:0000256" key="9">
    <source>
        <dbReference type="ARBA" id="ARBA00023136"/>
    </source>
</evidence>
<keyword evidence="9 10" id="KW-0472">Membrane</keyword>
<keyword evidence="13" id="KW-1185">Reference proteome</keyword>
<dbReference type="GO" id="GO:0005789">
    <property type="term" value="C:endoplasmic reticulum membrane"/>
    <property type="evidence" value="ECO:0007669"/>
    <property type="project" value="UniProtKB-SubCell"/>
</dbReference>
<feature type="transmembrane region" description="Helical" evidence="10">
    <location>
        <begin position="167"/>
        <end position="188"/>
    </location>
</feature>
<feature type="transmembrane region" description="Helical" evidence="10">
    <location>
        <begin position="355"/>
        <end position="372"/>
    </location>
</feature>
<feature type="transmembrane region" description="Helical" evidence="10">
    <location>
        <begin position="265"/>
        <end position="284"/>
    </location>
</feature>
<keyword evidence="5 10" id="KW-0808">Transferase</keyword>
<proteinExistence type="inferred from homology"/>
<evidence type="ECO:0000256" key="7">
    <source>
        <dbReference type="ARBA" id="ARBA00022824"/>
    </source>
</evidence>
<reference evidence="12" key="1">
    <citation type="submission" date="2022-01" db="EMBL/GenBank/DDBJ databases">
        <authorList>
            <person name="King R."/>
        </authorList>
    </citation>
    <scope>NUCLEOTIDE SEQUENCE</scope>
</reference>
<dbReference type="PANTHER" id="PTHR12413">
    <property type="entry name" value="DOLICHYL GLYCOSYLTRANSFERASE"/>
    <property type="match status" value="1"/>
</dbReference>
<evidence type="ECO:0000256" key="2">
    <source>
        <dbReference type="ARBA" id="ARBA00004922"/>
    </source>
</evidence>
<evidence type="ECO:0000256" key="10">
    <source>
        <dbReference type="RuleBase" id="RU363110"/>
    </source>
</evidence>
<keyword evidence="11" id="KW-0732">Signal</keyword>
<feature type="transmembrane region" description="Helical" evidence="10">
    <location>
        <begin position="492"/>
        <end position="512"/>
    </location>
</feature>
<dbReference type="Proteomes" id="UP001153737">
    <property type="component" value="Chromosome 11"/>
</dbReference>
<evidence type="ECO:0000256" key="1">
    <source>
        <dbReference type="ARBA" id="ARBA00004477"/>
    </source>
</evidence>
<comment type="subcellular location">
    <subcellularLocation>
        <location evidence="1 10">Endoplasmic reticulum membrane</location>
        <topology evidence="1 10">Multi-pass membrane protein</topology>
    </subcellularLocation>
</comment>
<feature type="transmembrane region" description="Helical" evidence="10">
    <location>
        <begin position="524"/>
        <end position="544"/>
    </location>
</feature>
<name>A0A9P0GID5_PHACE</name>
<comment type="similarity">
    <text evidence="3 10">Belongs to the ALG6/ALG8 glucosyltransferase family.</text>
</comment>
<dbReference type="PANTHER" id="PTHR12413:SF1">
    <property type="entry name" value="DOLICHYL PYROPHOSPHATE MAN9GLCNAC2 ALPHA-1,3-GLUCOSYLTRANSFERASE"/>
    <property type="match status" value="1"/>
</dbReference>
<sequence length="566" mass="65593">MFCKISCETWLVIFGTLLAILLRTCTSLHSHSGESTPPMYGDYEAQRHWMEITVNLPINQWYQNSTDNNLGYWGLDYPPLTAYHMYACGKIAEFLNENYTRLHDSRGYESEAHKIFMRWTVLICDVVVYLPALIVYYFSTVENENSKNIELGAKKKKQKVHKSLNEIRPMSVSLSTILALLYPGIILIDHGHFQYNCVSLGFLIVATTCLLHKHNIFASIFFCLALNYKQMELYHALPFFFYLLSTCVAKPGQNTIWGVMRLVKIGLTVIMAFGIIWSPFLYNLEDLLQVLHRQFPLARGVFEDKVSNIWCALNIVFKFKTRFDNLDMMRVCLFSTLLALFPSCADLFLRPNLKKFVLALINSSLAFFLFSFQVHEKSILLVAIPVLLYFPYSPFPCFWFLCMSVFSMTPLLIKDNLNIAVMALTTMYIVSFRVSVEHAYRSSLNTQDGLIEYYCSLLHSLLDVEYKKTSRYDLLKVTFQQISKNSEAIRTLVFHAAMFMSLLGCICLYFANLLLKPPDRYPDLYPLLISVYSCLHFLGFFLYFNVKQLRIPQQFDEIKHVKIKSS</sequence>
<keyword evidence="7 10" id="KW-0256">Endoplasmic reticulum</keyword>
<protein>
    <recommendedName>
        <fullName evidence="10">Alpha-1,3-glucosyltransferase</fullName>
        <ecNumber evidence="10">2.4.1.-</ecNumber>
    </recommendedName>
</protein>
<feature type="transmembrane region" description="Helical" evidence="10">
    <location>
        <begin position="328"/>
        <end position="349"/>
    </location>
</feature>
<evidence type="ECO:0000256" key="6">
    <source>
        <dbReference type="ARBA" id="ARBA00022692"/>
    </source>
</evidence>
<feature type="chain" id="PRO_5040221108" description="Alpha-1,3-glucosyltransferase" evidence="11">
    <location>
        <begin position="28"/>
        <end position="566"/>
    </location>
</feature>
<keyword evidence="8 10" id="KW-1133">Transmembrane helix</keyword>
<dbReference type="EMBL" id="OU896717">
    <property type="protein sequence ID" value="CAH1118537.1"/>
    <property type="molecule type" value="Genomic_DNA"/>
</dbReference>
<dbReference type="Pfam" id="PF03155">
    <property type="entry name" value="Alg6_Alg8"/>
    <property type="match status" value="1"/>
</dbReference>
<organism evidence="12 13">
    <name type="scientific">Phaedon cochleariae</name>
    <name type="common">Mustard beetle</name>
    <dbReference type="NCBI Taxonomy" id="80249"/>
    <lineage>
        <taxon>Eukaryota</taxon>
        <taxon>Metazoa</taxon>
        <taxon>Ecdysozoa</taxon>
        <taxon>Arthropoda</taxon>
        <taxon>Hexapoda</taxon>
        <taxon>Insecta</taxon>
        <taxon>Pterygota</taxon>
        <taxon>Neoptera</taxon>
        <taxon>Endopterygota</taxon>
        <taxon>Coleoptera</taxon>
        <taxon>Polyphaga</taxon>
        <taxon>Cucujiformia</taxon>
        <taxon>Chrysomeloidea</taxon>
        <taxon>Chrysomelidae</taxon>
        <taxon>Chrysomelinae</taxon>
        <taxon>Chrysomelini</taxon>
        <taxon>Phaedon</taxon>
    </lineage>
</organism>
<dbReference type="InterPro" id="IPR004856">
    <property type="entry name" value="Glyco_trans_ALG6/ALG8"/>
</dbReference>
<feature type="transmembrane region" description="Helical" evidence="10">
    <location>
        <begin position="116"/>
        <end position="138"/>
    </location>
</feature>
<gene>
    <name evidence="12" type="ORF">PHAECO_LOCUS2275</name>
</gene>
<reference evidence="12" key="2">
    <citation type="submission" date="2022-10" db="EMBL/GenBank/DDBJ databases">
        <authorList>
            <consortium name="ENA_rothamsted_submissions"/>
            <consortium name="culmorum"/>
            <person name="King R."/>
        </authorList>
    </citation>
    <scope>NUCLEOTIDE SEQUENCE</scope>
</reference>
<evidence type="ECO:0000256" key="3">
    <source>
        <dbReference type="ARBA" id="ARBA00008715"/>
    </source>
</evidence>
<accession>A0A9P0GID5</accession>
<dbReference type="GO" id="GO:0042281">
    <property type="term" value="F:dolichyl pyrophosphate Man9GlcNAc2 alpha-1,3-glucosyltransferase activity"/>
    <property type="evidence" value="ECO:0007669"/>
    <property type="project" value="TreeGrafter"/>
</dbReference>
<dbReference type="AlphaFoldDB" id="A0A9P0GID5"/>
<dbReference type="EC" id="2.4.1.-" evidence="10"/>
<evidence type="ECO:0000256" key="5">
    <source>
        <dbReference type="ARBA" id="ARBA00022679"/>
    </source>
</evidence>
<feature type="transmembrane region" description="Helical" evidence="10">
    <location>
        <begin position="200"/>
        <end position="226"/>
    </location>
</feature>
<feature type="transmembrane region" description="Helical" evidence="10">
    <location>
        <begin position="379"/>
        <end position="406"/>
    </location>
</feature>